<keyword evidence="3 10" id="KW-0812">Transmembrane</keyword>
<dbReference type="GeneID" id="116298400"/>
<dbReference type="RefSeq" id="XP_031562698.1">
    <property type="nucleotide sequence ID" value="XM_031706838.1"/>
</dbReference>
<evidence type="ECO:0000256" key="7">
    <source>
        <dbReference type="ARBA" id="ARBA00023170"/>
    </source>
</evidence>
<dbReference type="GO" id="GO:0004930">
    <property type="term" value="F:G protein-coupled receptor activity"/>
    <property type="evidence" value="ECO:0007669"/>
    <property type="project" value="UniProtKB-KW"/>
</dbReference>
<keyword evidence="2" id="KW-1003">Cell membrane</keyword>
<dbReference type="RefSeq" id="XP_031562695.1">
    <property type="nucleotide sequence ID" value="XM_031706835.1"/>
</dbReference>
<evidence type="ECO:0000259" key="11">
    <source>
        <dbReference type="PROSITE" id="PS50262"/>
    </source>
</evidence>
<evidence type="ECO:0000313" key="13">
    <source>
        <dbReference type="RefSeq" id="XP_031562695.1"/>
    </source>
</evidence>
<protein>
    <submittedName>
        <fullName evidence="13 14">Dopamine receptor 2-like</fullName>
    </submittedName>
</protein>
<evidence type="ECO:0000256" key="4">
    <source>
        <dbReference type="ARBA" id="ARBA00022989"/>
    </source>
</evidence>
<dbReference type="KEGG" id="aten:116298400"/>
<keyword evidence="5" id="KW-0297">G-protein coupled receptor</keyword>
<feature type="transmembrane region" description="Helical" evidence="10">
    <location>
        <begin position="196"/>
        <end position="216"/>
    </location>
</feature>
<name>A0A6P8ICH7_ACTTE</name>
<evidence type="ECO:0000256" key="6">
    <source>
        <dbReference type="ARBA" id="ARBA00023136"/>
    </source>
</evidence>
<keyword evidence="6 10" id="KW-0472">Membrane</keyword>
<dbReference type="Pfam" id="PF00001">
    <property type="entry name" value="7tm_1"/>
    <property type="match status" value="1"/>
</dbReference>
<feature type="transmembrane region" description="Helical" evidence="10">
    <location>
        <begin position="236"/>
        <end position="257"/>
    </location>
</feature>
<evidence type="ECO:0000256" key="5">
    <source>
        <dbReference type="ARBA" id="ARBA00023040"/>
    </source>
</evidence>
<feature type="transmembrane region" description="Helical" evidence="10">
    <location>
        <begin position="149"/>
        <end position="175"/>
    </location>
</feature>
<dbReference type="InterPro" id="IPR017452">
    <property type="entry name" value="GPCR_Rhodpsn_7TM"/>
</dbReference>
<feature type="domain" description="G-protein coupled receptors family 1 profile" evidence="11">
    <location>
        <begin position="23"/>
        <end position="255"/>
    </location>
</feature>
<evidence type="ECO:0000256" key="10">
    <source>
        <dbReference type="SAM" id="Phobius"/>
    </source>
</evidence>
<reference evidence="13 14" key="1">
    <citation type="submission" date="2025-04" db="UniProtKB">
        <authorList>
            <consortium name="RefSeq"/>
        </authorList>
    </citation>
    <scope>IDENTIFICATION</scope>
    <source>
        <tissue evidence="13 14">Tentacle</tissue>
    </source>
</reference>
<dbReference type="RefSeq" id="XP_031562697.1">
    <property type="nucleotide sequence ID" value="XM_031706837.1"/>
</dbReference>
<keyword evidence="4 10" id="KW-1133">Transmembrane helix</keyword>
<dbReference type="Gene3D" id="1.20.1070.10">
    <property type="entry name" value="Rhodopsin 7-helix transmembrane proteins"/>
    <property type="match status" value="1"/>
</dbReference>
<dbReference type="Proteomes" id="UP000515163">
    <property type="component" value="Unplaced"/>
</dbReference>
<gene>
    <name evidence="13 14 15 16" type="primary">LOC116298400</name>
</gene>
<dbReference type="PANTHER" id="PTHR24246:SF27">
    <property type="entry name" value="ADENOSINE RECEPTOR, ISOFORM A"/>
    <property type="match status" value="1"/>
</dbReference>
<dbReference type="InterPro" id="IPR000276">
    <property type="entry name" value="GPCR_Rhodpsn"/>
</dbReference>
<keyword evidence="8" id="KW-0325">Glycoprotein</keyword>
<organism evidence="12 13">
    <name type="scientific">Actinia tenebrosa</name>
    <name type="common">Australian red waratah sea anemone</name>
    <dbReference type="NCBI Taxonomy" id="6105"/>
    <lineage>
        <taxon>Eukaryota</taxon>
        <taxon>Metazoa</taxon>
        <taxon>Cnidaria</taxon>
        <taxon>Anthozoa</taxon>
        <taxon>Hexacorallia</taxon>
        <taxon>Actiniaria</taxon>
        <taxon>Actiniidae</taxon>
        <taxon>Actinia</taxon>
    </lineage>
</organism>
<feature type="transmembrane region" description="Helical" evidence="10">
    <location>
        <begin position="79"/>
        <end position="101"/>
    </location>
</feature>
<evidence type="ECO:0000313" key="15">
    <source>
        <dbReference type="RefSeq" id="XP_031562697.1"/>
    </source>
</evidence>
<keyword evidence="7" id="KW-0675">Receptor</keyword>
<accession>A0A6P8ICH7</accession>
<dbReference type="AlphaFoldDB" id="A0A6P8ICH7"/>
<evidence type="ECO:0000256" key="8">
    <source>
        <dbReference type="ARBA" id="ARBA00023180"/>
    </source>
</evidence>
<evidence type="ECO:0000313" key="16">
    <source>
        <dbReference type="RefSeq" id="XP_031562698.1"/>
    </source>
</evidence>
<dbReference type="SMART" id="SM01381">
    <property type="entry name" value="7TM_GPCR_Srsx"/>
    <property type="match status" value="1"/>
</dbReference>
<dbReference type="GO" id="GO:0005886">
    <property type="term" value="C:plasma membrane"/>
    <property type="evidence" value="ECO:0007669"/>
    <property type="project" value="UniProtKB-SubCell"/>
</dbReference>
<dbReference type="SUPFAM" id="SSF81321">
    <property type="entry name" value="Family A G protein-coupled receptor-like"/>
    <property type="match status" value="1"/>
</dbReference>
<feature type="transmembrane region" description="Helical" evidence="10">
    <location>
        <begin position="44"/>
        <end position="67"/>
    </location>
</feature>
<dbReference type="PANTHER" id="PTHR24246">
    <property type="entry name" value="OLFACTORY RECEPTOR AND ADENOSINE RECEPTOR"/>
    <property type="match status" value="1"/>
</dbReference>
<evidence type="ECO:0000313" key="12">
    <source>
        <dbReference type="Proteomes" id="UP000515163"/>
    </source>
</evidence>
<feature type="transmembrane region" description="Helical" evidence="10">
    <location>
        <begin position="121"/>
        <end position="143"/>
    </location>
</feature>
<comment type="subcellular location">
    <subcellularLocation>
        <location evidence="1">Cell membrane</location>
        <topology evidence="1">Multi-pass membrane protein</topology>
    </subcellularLocation>
</comment>
<evidence type="ECO:0000313" key="14">
    <source>
        <dbReference type="RefSeq" id="XP_031562696.1"/>
    </source>
</evidence>
<dbReference type="OrthoDB" id="9445642at2759"/>
<keyword evidence="9" id="KW-0807">Transducer</keyword>
<evidence type="ECO:0000256" key="9">
    <source>
        <dbReference type="ARBA" id="ARBA00023224"/>
    </source>
</evidence>
<dbReference type="PRINTS" id="PR00237">
    <property type="entry name" value="GPCRRHODOPSN"/>
</dbReference>
<sequence>MPTSVVIAWSVAFSATAIAIIVGNSLTIAAFLKSAKLVRMRACYFLVSLAIADMMIGIITVPMYIILLNYHLQNREYQSIYTAVDIASGFASVFTLTAISLERLYAFWFPFKYRVAQTMRVYMGLVLIIWIMSAVITCLHMLFRYEIISYTHFFFIMFCSLTTCLLVMCTSYIGMWFKVHYHYRQNNRTPANEKKFARMIFTITALFIFTWLPFHLLNIINFFCGLCLKNHLPHNLLFFCKLLQYMNSFVNPIIYAFQMPEFRNTLMKLLCKPSPAREESRRIEEIPLEKLDDCQDVKM</sequence>
<evidence type="ECO:0000256" key="2">
    <source>
        <dbReference type="ARBA" id="ARBA00022475"/>
    </source>
</evidence>
<feature type="transmembrane region" description="Helical" evidence="10">
    <location>
        <begin position="6"/>
        <end position="32"/>
    </location>
</feature>
<dbReference type="RefSeq" id="XP_031562696.1">
    <property type="nucleotide sequence ID" value="XM_031706836.1"/>
</dbReference>
<evidence type="ECO:0000256" key="1">
    <source>
        <dbReference type="ARBA" id="ARBA00004651"/>
    </source>
</evidence>
<proteinExistence type="predicted"/>
<dbReference type="PROSITE" id="PS50262">
    <property type="entry name" value="G_PROTEIN_RECEP_F1_2"/>
    <property type="match status" value="1"/>
</dbReference>
<keyword evidence="12" id="KW-1185">Reference proteome</keyword>
<evidence type="ECO:0000256" key="3">
    <source>
        <dbReference type="ARBA" id="ARBA00022692"/>
    </source>
</evidence>